<evidence type="ECO:0008006" key="3">
    <source>
        <dbReference type="Google" id="ProtNLM"/>
    </source>
</evidence>
<proteinExistence type="predicted"/>
<dbReference type="EMBL" id="AP023086">
    <property type="protein sequence ID" value="BCD97203.1"/>
    <property type="molecule type" value="Genomic_DNA"/>
</dbReference>
<protein>
    <recommendedName>
        <fullName evidence="3">Outer membrane protein beta-barrel domain-containing protein</fullName>
    </recommendedName>
</protein>
<evidence type="ECO:0000313" key="2">
    <source>
        <dbReference type="Proteomes" id="UP001320119"/>
    </source>
</evidence>
<reference evidence="1 2" key="1">
    <citation type="journal article" date="2022" name="IScience">
        <title>An ultrasensitive nanofiber-based assay for enzymatic hydrolysis and deep-sea microbial degradation of cellulose.</title>
        <authorList>
            <person name="Tsudome M."/>
            <person name="Tachioka M."/>
            <person name="Miyazaki M."/>
            <person name="Uchimura K."/>
            <person name="Tsuda M."/>
            <person name="Takaki Y."/>
            <person name="Deguchi S."/>
        </authorList>
    </citation>
    <scope>NUCLEOTIDE SEQUENCE [LARGE SCALE GENOMIC DNA]</scope>
    <source>
        <strain evidence="1 2">GE09</strain>
    </source>
</reference>
<keyword evidence="2" id="KW-1185">Reference proteome</keyword>
<accession>A0AAN2BJP1</accession>
<organism evidence="1 2">
    <name type="scientific">Marinagarivorans cellulosilyticus</name>
    <dbReference type="NCBI Taxonomy" id="2721545"/>
    <lineage>
        <taxon>Bacteria</taxon>
        <taxon>Pseudomonadati</taxon>
        <taxon>Pseudomonadota</taxon>
        <taxon>Gammaproteobacteria</taxon>
        <taxon>Cellvibrionales</taxon>
        <taxon>Cellvibrionaceae</taxon>
        <taxon>Marinagarivorans</taxon>
    </lineage>
</organism>
<name>A0AAN2BJP1_9GAMM</name>
<dbReference type="KEGG" id="marq:MARGE09_P1404"/>
<dbReference type="AlphaFoldDB" id="A0AAN2BJP1"/>
<sequence>MAIINLRAWLASVVVSLMCMLSTSKGWAESFYEVSLSTGERQLDIFRKAAPDDVDDAAYVGASISAYRKVNEASAWGAVLEVMTPLGRDHDIGSGRIVGLRPVNYLFQWNPRLATELFMGAAQYDWIKHAAGYYLGANARIHFGDKQRYALGLEYKYFQDLAHDGGPGGDQIIDGPALGLQLNYRFGQ</sequence>
<dbReference type="Proteomes" id="UP001320119">
    <property type="component" value="Chromosome"/>
</dbReference>
<gene>
    <name evidence="1" type="ORF">MARGE09_P1404</name>
</gene>
<evidence type="ECO:0000313" key="1">
    <source>
        <dbReference type="EMBL" id="BCD97203.1"/>
    </source>
</evidence>